<feature type="compositionally biased region" description="Basic and acidic residues" evidence="1">
    <location>
        <begin position="219"/>
        <end position="230"/>
    </location>
</feature>
<sequence length="463" mass="51425">MATNSNLEPNPSNLSAHSASESQVLGSWDSPLLPSEPPHIRNWFSSYVYESPELNPGNDFQGCNSLEENESEKDEFNFRELKRSNGLVVDEKVASNGLVRCSDSDGDNHASQVPNSSDSLLLVSEDINFFFSYLLVLSEPPDITNWFSSYAYESPTLDTSDCFRFSDDNKRREDREGSNAGNSTKGEQDVGVYRTDARDDLVGEKIASTNFNKYCSSVKDNKDGHQHESEGNYGADTNKNNSILNNLHSESILRQILGNERAENHDEGCTKHVGRSSLNDQHTTRKLEGKVPQDAIDNATGCNGGESPRKLIHRRYSAEKGSRPNDQTEDNCVSSPGVDLDLLVTNEEPFRKASRGNKENYGNQFAGNGFISARKSRSNEVNDENFFKRSLYVQSESMTNGVTVSSAGKKNAATGRKVLSETTNVQHSEALGITGKWQCPQKSKPNLGPPLKQLRLERWVHRL</sequence>
<dbReference type="Proteomes" id="UP001188597">
    <property type="component" value="Unassembled WGS sequence"/>
</dbReference>
<feature type="region of interest" description="Disordered" evidence="1">
    <location>
        <begin position="219"/>
        <end position="240"/>
    </location>
</feature>
<feature type="compositionally biased region" description="Basic and acidic residues" evidence="1">
    <location>
        <begin position="164"/>
        <end position="177"/>
    </location>
</feature>
<feature type="region of interest" description="Disordered" evidence="1">
    <location>
        <begin position="1"/>
        <end position="30"/>
    </location>
</feature>
<feature type="compositionally biased region" description="Low complexity" evidence="1">
    <location>
        <begin position="1"/>
        <end position="15"/>
    </location>
</feature>
<reference evidence="2" key="1">
    <citation type="submission" date="2022-12" db="EMBL/GenBank/DDBJ databases">
        <title>Draft genome assemblies for two species of Escallonia (Escalloniales).</title>
        <authorList>
            <person name="Chanderbali A."/>
            <person name="Dervinis C."/>
            <person name="Anghel I."/>
            <person name="Soltis D."/>
            <person name="Soltis P."/>
            <person name="Zapata F."/>
        </authorList>
    </citation>
    <scope>NUCLEOTIDE SEQUENCE</scope>
    <source>
        <strain evidence="2">UCBG64.0493</strain>
        <tissue evidence="2">Leaf</tissue>
    </source>
</reference>
<dbReference type="PANTHER" id="PTHR36368">
    <property type="entry name" value="ATP-DEPENDENT CASEINOLYTIC PROTEASE/CROTONASE FAMILY PROTEIN"/>
    <property type="match status" value="1"/>
</dbReference>
<dbReference type="PANTHER" id="PTHR36368:SF1">
    <property type="entry name" value="ATP-DEPENDENT CASEINOLYTIC PROTEASE_CROTONASE FAMILY PROTEIN"/>
    <property type="match status" value="1"/>
</dbReference>
<proteinExistence type="predicted"/>
<accession>A0AA88WN23</accession>
<keyword evidence="3" id="KW-1185">Reference proteome</keyword>
<feature type="compositionally biased region" description="Polar residues" evidence="1">
    <location>
        <begin position="16"/>
        <end position="25"/>
    </location>
</feature>
<dbReference type="AlphaFoldDB" id="A0AA88WN23"/>
<name>A0AA88WN23_9ASTE</name>
<evidence type="ECO:0000313" key="3">
    <source>
        <dbReference type="Proteomes" id="UP001188597"/>
    </source>
</evidence>
<evidence type="ECO:0000256" key="1">
    <source>
        <dbReference type="SAM" id="MobiDB-lite"/>
    </source>
</evidence>
<gene>
    <name evidence="2" type="ORF">RJ639_038263</name>
</gene>
<organism evidence="2 3">
    <name type="scientific">Escallonia herrerae</name>
    <dbReference type="NCBI Taxonomy" id="1293975"/>
    <lineage>
        <taxon>Eukaryota</taxon>
        <taxon>Viridiplantae</taxon>
        <taxon>Streptophyta</taxon>
        <taxon>Embryophyta</taxon>
        <taxon>Tracheophyta</taxon>
        <taxon>Spermatophyta</taxon>
        <taxon>Magnoliopsida</taxon>
        <taxon>eudicotyledons</taxon>
        <taxon>Gunneridae</taxon>
        <taxon>Pentapetalae</taxon>
        <taxon>asterids</taxon>
        <taxon>campanulids</taxon>
        <taxon>Escalloniales</taxon>
        <taxon>Escalloniaceae</taxon>
        <taxon>Escallonia</taxon>
    </lineage>
</organism>
<feature type="region of interest" description="Disordered" evidence="1">
    <location>
        <begin position="264"/>
        <end position="287"/>
    </location>
</feature>
<feature type="region of interest" description="Disordered" evidence="1">
    <location>
        <begin position="163"/>
        <end position="192"/>
    </location>
</feature>
<comment type="caution">
    <text evidence="2">The sequence shown here is derived from an EMBL/GenBank/DDBJ whole genome shotgun (WGS) entry which is preliminary data.</text>
</comment>
<protein>
    <submittedName>
        <fullName evidence="2">Uncharacterized protein</fullName>
    </submittedName>
</protein>
<feature type="region of interest" description="Disordered" evidence="1">
    <location>
        <begin position="318"/>
        <end position="337"/>
    </location>
</feature>
<evidence type="ECO:0000313" key="2">
    <source>
        <dbReference type="EMBL" id="KAK3029829.1"/>
    </source>
</evidence>
<dbReference type="EMBL" id="JAVXUP010000362">
    <property type="protein sequence ID" value="KAK3029829.1"/>
    <property type="molecule type" value="Genomic_DNA"/>
</dbReference>